<proteinExistence type="predicted"/>
<evidence type="ECO:0000313" key="2">
    <source>
        <dbReference type="EMBL" id="QSI79030.1"/>
    </source>
</evidence>
<dbReference type="Gene3D" id="3.40.50.2000">
    <property type="entry name" value="Glycogen Phosphorylase B"/>
    <property type="match status" value="2"/>
</dbReference>
<dbReference type="CDD" id="cd03801">
    <property type="entry name" value="GT4_PimA-like"/>
    <property type="match status" value="1"/>
</dbReference>
<evidence type="ECO:0000313" key="3">
    <source>
        <dbReference type="Proteomes" id="UP000663570"/>
    </source>
</evidence>
<dbReference type="PANTHER" id="PTHR12526">
    <property type="entry name" value="GLYCOSYLTRANSFERASE"/>
    <property type="match status" value="1"/>
</dbReference>
<dbReference type="SUPFAM" id="SSF53756">
    <property type="entry name" value="UDP-Glycosyltransferase/glycogen phosphorylase"/>
    <property type="match status" value="1"/>
</dbReference>
<sequence>MPADLTGADKVAVGPLRVAVAARDVVGTGGGTVAIETVRNFDESGHTVAFVVDTDVPADLNTVALSRTAFGNALKRWHPQGRMASRLRHFLQMFIFSCLGRWRLAKLEKQGYVSIDHNIEAFGGDIVVLHNVFIAQYKADRRPLIRKLPQFLNPVFVFRLVREQIALRSRRVQAVVAVSEQTLEEARPYLRADALQFVIHNGINLSRYHPLDDATRTANRQALGVAERFVMLFVGHEFERKRLDLVLEAIAALPPTVCLWVIGGRGSSSAQYADLARRLGVAERVQFLGTVNDAERYYQAADVFVLPSDYETWGLVVMEAMACGTPVLMTPVGCAPHVVRDGETGYLVDYHAQSIVEKVSVLLSDGARYAAMRRAARLAAEPYGWSGVARKYLDVVAAVRERMHGA</sequence>
<reference evidence="2 3" key="1">
    <citation type="submission" date="2021-02" db="EMBL/GenBank/DDBJ databases">
        <title>Niveibacterium changnyeongensis HC41.</title>
        <authorList>
            <person name="Kang M."/>
        </authorList>
    </citation>
    <scope>NUCLEOTIDE SEQUENCE [LARGE SCALE GENOMIC DNA]</scope>
    <source>
        <strain evidence="2 3">HC41</strain>
    </source>
</reference>
<dbReference type="Pfam" id="PF00534">
    <property type="entry name" value="Glycos_transf_1"/>
    <property type="match status" value="1"/>
</dbReference>
<protein>
    <submittedName>
        <fullName evidence="2">Glycosyltransferase</fullName>
    </submittedName>
</protein>
<evidence type="ECO:0000259" key="1">
    <source>
        <dbReference type="Pfam" id="PF00534"/>
    </source>
</evidence>
<dbReference type="Proteomes" id="UP000663570">
    <property type="component" value="Chromosome"/>
</dbReference>
<keyword evidence="3" id="KW-1185">Reference proteome</keyword>
<accession>A0ABX7ME52</accession>
<dbReference type="EMBL" id="CP071060">
    <property type="protein sequence ID" value="QSI79030.1"/>
    <property type="molecule type" value="Genomic_DNA"/>
</dbReference>
<dbReference type="InterPro" id="IPR001296">
    <property type="entry name" value="Glyco_trans_1"/>
</dbReference>
<feature type="domain" description="Glycosyl transferase family 1" evidence="1">
    <location>
        <begin position="217"/>
        <end position="377"/>
    </location>
</feature>
<name>A0ABX7ME52_9RHOO</name>
<gene>
    <name evidence="2" type="ORF">JY500_10625</name>
</gene>
<organism evidence="2 3">
    <name type="scientific">Niveibacterium microcysteis</name>
    <dbReference type="NCBI Taxonomy" id="2811415"/>
    <lineage>
        <taxon>Bacteria</taxon>
        <taxon>Pseudomonadati</taxon>
        <taxon>Pseudomonadota</taxon>
        <taxon>Betaproteobacteria</taxon>
        <taxon>Rhodocyclales</taxon>
        <taxon>Rhodocyclaceae</taxon>
        <taxon>Niveibacterium</taxon>
    </lineage>
</organism>